<reference evidence="1 2" key="1">
    <citation type="submission" date="2017-09" db="EMBL/GenBank/DDBJ databases">
        <title>SPAdes assembly of the Mesoplasma lactucae genome.</title>
        <authorList>
            <person name="Knight T.F."/>
            <person name="Rubinstein R."/>
            <person name="Citino T."/>
        </authorList>
    </citation>
    <scope>NUCLEOTIDE SEQUENCE [LARGE SCALE GENOMIC DNA]</scope>
    <source>
        <strain evidence="1 2">831-C4</strain>
    </source>
</reference>
<sequence>MESLNRKITLLREQAITPGDIIIMDHKDRNGNIVADPFLIIETFDDVFVALQIQEAPKTNYQDEYLLDDLADYIKDIFNQNAYIEVTTDNGFERKSWILLPETHDIDYDLTDYEVERKIGEFRDAANMRWGTILNRYKDFFDLPKSVDDILGIRTHNKRKKYWR</sequence>
<protein>
    <submittedName>
        <fullName evidence="1">Uncharacterized protein</fullName>
    </submittedName>
</protein>
<evidence type="ECO:0000313" key="2">
    <source>
        <dbReference type="Proteomes" id="UP000232227"/>
    </source>
</evidence>
<accession>A0A291ISI8</accession>
<dbReference type="Proteomes" id="UP000232227">
    <property type="component" value="Chromosome"/>
</dbReference>
<proteinExistence type="predicted"/>
<organism evidence="1 2">
    <name type="scientific">Mesoplasma lactucae ATCC 49193</name>
    <dbReference type="NCBI Taxonomy" id="81460"/>
    <lineage>
        <taxon>Bacteria</taxon>
        <taxon>Bacillati</taxon>
        <taxon>Mycoplasmatota</taxon>
        <taxon>Mollicutes</taxon>
        <taxon>Entomoplasmatales</taxon>
        <taxon>Entomoplasmataceae</taxon>
        <taxon>Mesoplasma</taxon>
    </lineage>
</organism>
<gene>
    <name evidence="1" type="ORF">CP520_03265</name>
</gene>
<evidence type="ECO:0000313" key="1">
    <source>
        <dbReference type="EMBL" id="ATG97730.1"/>
    </source>
</evidence>
<name>A0A291ISI8_9MOLU</name>
<dbReference type="EMBL" id="CP023668">
    <property type="protein sequence ID" value="ATG97730.1"/>
    <property type="molecule type" value="Genomic_DNA"/>
</dbReference>
<dbReference type="RefSeq" id="WP_096863018.1">
    <property type="nucleotide sequence ID" value="NZ_CP023668.1"/>
</dbReference>
<dbReference type="KEGG" id="mlac:CP520_03265"/>
<dbReference type="AlphaFoldDB" id="A0A291ISI8"/>
<keyword evidence="2" id="KW-1185">Reference proteome</keyword>